<evidence type="ECO:0008006" key="3">
    <source>
        <dbReference type="Google" id="ProtNLM"/>
    </source>
</evidence>
<organism evidence="1 2">
    <name type="scientific">Geotalea uraniireducens</name>
    <dbReference type="NCBI Taxonomy" id="351604"/>
    <lineage>
        <taxon>Bacteria</taxon>
        <taxon>Pseudomonadati</taxon>
        <taxon>Thermodesulfobacteriota</taxon>
        <taxon>Desulfuromonadia</taxon>
        <taxon>Geobacterales</taxon>
        <taxon>Geobacteraceae</taxon>
        <taxon>Geotalea</taxon>
    </lineage>
</organism>
<dbReference type="InterPro" id="IPR021388">
    <property type="entry name" value="DUF3024"/>
</dbReference>
<protein>
    <recommendedName>
        <fullName evidence="3">DUF3024 domain-containing protein</fullName>
    </recommendedName>
</protein>
<dbReference type="EMBL" id="AP027151">
    <property type="protein sequence ID" value="BDV42760.1"/>
    <property type="molecule type" value="Genomic_DNA"/>
</dbReference>
<gene>
    <name evidence="1" type="ORF">GURASL_16830</name>
</gene>
<accession>A0ABN6VQZ7</accession>
<evidence type="ECO:0000313" key="2">
    <source>
        <dbReference type="Proteomes" id="UP001317705"/>
    </source>
</evidence>
<sequence>MALPNLVKLLVEKMLSAYCAKKVPLHFSDKLKIGFRFRGNNATLFESRPFYADPQQWVEIVVAQFRFDASTSLWTLYWPDRNSRWHYYVDIDPAKKFEKPLKEVDDDPTGIFWG</sequence>
<reference evidence="1 2" key="1">
    <citation type="submission" date="2022-12" db="EMBL/GenBank/DDBJ databases">
        <title>Polyphasic characterization of Geotalea uranireducens NIT-SL11 newly isolated from a complex of sewage sludge and microbially reduced graphene oxide.</title>
        <authorList>
            <person name="Xie L."/>
            <person name="Yoshida N."/>
            <person name="Meng L."/>
        </authorList>
    </citation>
    <scope>NUCLEOTIDE SEQUENCE [LARGE SCALE GENOMIC DNA]</scope>
    <source>
        <strain evidence="1 2">NIT-SL11</strain>
    </source>
</reference>
<evidence type="ECO:0000313" key="1">
    <source>
        <dbReference type="EMBL" id="BDV42760.1"/>
    </source>
</evidence>
<keyword evidence="2" id="KW-1185">Reference proteome</keyword>
<proteinExistence type="predicted"/>
<dbReference type="RefSeq" id="WP_282003411.1">
    <property type="nucleotide sequence ID" value="NZ_AP027151.1"/>
</dbReference>
<dbReference type="Pfam" id="PF11225">
    <property type="entry name" value="DUF3024"/>
    <property type="match status" value="1"/>
</dbReference>
<dbReference type="Proteomes" id="UP001317705">
    <property type="component" value="Chromosome"/>
</dbReference>
<name>A0ABN6VQZ7_9BACT</name>